<feature type="transmembrane region" description="Helical" evidence="6">
    <location>
        <begin position="93"/>
        <end position="116"/>
    </location>
</feature>
<feature type="transmembrane region" description="Helical" evidence="6">
    <location>
        <begin position="211"/>
        <end position="231"/>
    </location>
</feature>
<evidence type="ECO:0000313" key="7">
    <source>
        <dbReference type="EMBL" id="KAF9623826.1"/>
    </source>
</evidence>
<keyword evidence="3 6" id="KW-0812">Transmembrane</keyword>
<dbReference type="SUPFAM" id="SSF103473">
    <property type="entry name" value="MFS general substrate transporter"/>
    <property type="match status" value="1"/>
</dbReference>
<dbReference type="InterPro" id="IPR000109">
    <property type="entry name" value="POT_fam"/>
</dbReference>
<comment type="similarity">
    <text evidence="2">Belongs to the major facilitator superfamily. Proton-dependent oligopeptide transporter (POT/PTR) (TC 2.A.17) family.</text>
</comment>
<dbReference type="InterPro" id="IPR036259">
    <property type="entry name" value="MFS_trans_sf"/>
</dbReference>
<evidence type="ECO:0000256" key="4">
    <source>
        <dbReference type="ARBA" id="ARBA00022989"/>
    </source>
</evidence>
<organism evidence="7 8">
    <name type="scientific">Coptis chinensis</name>
    <dbReference type="NCBI Taxonomy" id="261450"/>
    <lineage>
        <taxon>Eukaryota</taxon>
        <taxon>Viridiplantae</taxon>
        <taxon>Streptophyta</taxon>
        <taxon>Embryophyta</taxon>
        <taxon>Tracheophyta</taxon>
        <taxon>Spermatophyta</taxon>
        <taxon>Magnoliopsida</taxon>
        <taxon>Ranunculales</taxon>
        <taxon>Ranunculaceae</taxon>
        <taxon>Coptidoideae</taxon>
        <taxon>Coptis</taxon>
    </lineage>
</organism>
<reference evidence="7 8" key="1">
    <citation type="submission" date="2020-10" db="EMBL/GenBank/DDBJ databases">
        <title>The Coptis chinensis genome and diversification of protoberbering-type alkaloids.</title>
        <authorList>
            <person name="Wang B."/>
            <person name="Shu S."/>
            <person name="Song C."/>
            <person name="Liu Y."/>
        </authorList>
    </citation>
    <scope>NUCLEOTIDE SEQUENCE [LARGE SCALE GENOMIC DNA]</scope>
    <source>
        <strain evidence="7">HL-2020</strain>
        <tissue evidence="7">Leaf</tissue>
    </source>
</reference>
<dbReference type="AlphaFoldDB" id="A0A835IUF1"/>
<feature type="transmembrane region" description="Helical" evidence="6">
    <location>
        <begin position="501"/>
        <end position="524"/>
    </location>
</feature>
<keyword evidence="4 6" id="KW-1133">Transmembrane helix</keyword>
<evidence type="ECO:0000256" key="1">
    <source>
        <dbReference type="ARBA" id="ARBA00004141"/>
    </source>
</evidence>
<feature type="transmembrane region" description="Helical" evidence="6">
    <location>
        <begin position="544"/>
        <end position="562"/>
    </location>
</feature>
<evidence type="ECO:0000256" key="6">
    <source>
        <dbReference type="SAM" id="Phobius"/>
    </source>
</evidence>
<evidence type="ECO:0000256" key="5">
    <source>
        <dbReference type="ARBA" id="ARBA00023136"/>
    </source>
</evidence>
<dbReference type="OrthoDB" id="8904098at2759"/>
<name>A0A835IUF1_9MAGN</name>
<sequence length="592" mass="65629">MEKNSEKVHYVEQVVEKPKLNYRGVKVMPFIIGNETFEKLGTLGTLANLVVYLTTVFNMKSVTATTLINIFTGTSNFAPLLGAFLSDAYFGRYITLGFASISSLTGMLVLTLTAAFSKLHPPHCGTNDTGNCIEATPWQLAFLLSGFGFLVVGAGGIRPCNLAFGADQFNPETESGKRGINSFFNWYYFTFTFAMMVSVTIIVYVQSSINWAIGLAIPTILMFLSCALYFVGSRMYVKVKPEGSPLIDIVHVFVAASKKRLLKPSESPQQSLFNFLPANSINSKLAYTDQFRFLDKAAILTPEDAINPDGSAVDPWRLCRMQQVEEAKCVMRVLPIWASGIIYYAALLQLQTYGTFQALQSDRRLGEGSFRVPAASYVVFTMLALTIWIPVYDRIIVPSLRRITGKEGGITFLQRIGIGFVLAIITMLVSAFVEVRRRNFALTRPTLGIANSGGAISSMPAFWLAIQLSLAGLSEAFGIIGQIEFYYKQFPENMRSIAGSCFFCSMAGANYLSGFLVTIVHRYTSHSPSGNWLPEDLNKGRLEYFYYMFAGLSILNFGYFLICARWYRYKGSGGVVTIEMAKDSNQNGKHIV</sequence>
<evidence type="ECO:0000256" key="3">
    <source>
        <dbReference type="ARBA" id="ARBA00022692"/>
    </source>
</evidence>
<feature type="transmembrane region" description="Helical" evidence="6">
    <location>
        <begin position="461"/>
        <end position="480"/>
    </location>
</feature>
<accession>A0A835IUF1</accession>
<evidence type="ECO:0000313" key="8">
    <source>
        <dbReference type="Proteomes" id="UP000631114"/>
    </source>
</evidence>
<feature type="transmembrane region" description="Helical" evidence="6">
    <location>
        <begin position="136"/>
        <end position="157"/>
    </location>
</feature>
<protein>
    <submittedName>
        <fullName evidence="7">Uncharacterized protein</fullName>
    </submittedName>
</protein>
<dbReference type="Proteomes" id="UP000631114">
    <property type="component" value="Unassembled WGS sequence"/>
</dbReference>
<dbReference type="CDD" id="cd17416">
    <property type="entry name" value="MFS_NPF1_2"/>
    <property type="match status" value="1"/>
</dbReference>
<comment type="caution">
    <text evidence="7">The sequence shown here is derived from an EMBL/GenBank/DDBJ whole genome shotgun (WGS) entry which is preliminary data.</text>
</comment>
<evidence type="ECO:0000256" key="2">
    <source>
        <dbReference type="ARBA" id="ARBA00005982"/>
    </source>
</evidence>
<proteinExistence type="inferred from homology"/>
<feature type="transmembrane region" description="Helical" evidence="6">
    <location>
        <begin position="330"/>
        <end position="350"/>
    </location>
</feature>
<keyword evidence="5 6" id="KW-0472">Membrane</keyword>
<dbReference type="GO" id="GO:0016020">
    <property type="term" value="C:membrane"/>
    <property type="evidence" value="ECO:0007669"/>
    <property type="project" value="UniProtKB-SubCell"/>
</dbReference>
<feature type="transmembrane region" description="Helical" evidence="6">
    <location>
        <begin position="370"/>
        <end position="391"/>
    </location>
</feature>
<dbReference type="EMBL" id="JADFTS010000001">
    <property type="protein sequence ID" value="KAF9623826.1"/>
    <property type="molecule type" value="Genomic_DNA"/>
</dbReference>
<gene>
    <name evidence="7" type="ORF">IFM89_005411</name>
</gene>
<dbReference type="Pfam" id="PF00854">
    <property type="entry name" value="PTR2"/>
    <property type="match status" value="1"/>
</dbReference>
<feature type="transmembrane region" description="Helical" evidence="6">
    <location>
        <begin position="412"/>
        <end position="433"/>
    </location>
</feature>
<keyword evidence="8" id="KW-1185">Reference proteome</keyword>
<dbReference type="PANTHER" id="PTHR11654">
    <property type="entry name" value="OLIGOPEPTIDE TRANSPORTER-RELATED"/>
    <property type="match status" value="1"/>
</dbReference>
<dbReference type="GO" id="GO:0022857">
    <property type="term" value="F:transmembrane transporter activity"/>
    <property type="evidence" value="ECO:0007669"/>
    <property type="project" value="InterPro"/>
</dbReference>
<dbReference type="Gene3D" id="1.20.1250.20">
    <property type="entry name" value="MFS general substrate transporter like domains"/>
    <property type="match status" value="1"/>
</dbReference>
<comment type="subcellular location">
    <subcellularLocation>
        <location evidence="1">Membrane</location>
        <topology evidence="1">Multi-pass membrane protein</topology>
    </subcellularLocation>
</comment>
<feature type="transmembrane region" description="Helical" evidence="6">
    <location>
        <begin position="186"/>
        <end position="205"/>
    </location>
</feature>